<proteinExistence type="predicted"/>
<evidence type="ECO:0000313" key="4">
    <source>
        <dbReference type="Proteomes" id="UP000422736"/>
    </source>
</evidence>
<keyword evidence="2" id="KW-1133">Transmembrane helix</keyword>
<keyword evidence="2" id="KW-0812">Transmembrane</keyword>
<feature type="transmembrane region" description="Helical" evidence="2">
    <location>
        <begin position="83"/>
        <end position="107"/>
    </location>
</feature>
<evidence type="ECO:0000256" key="1">
    <source>
        <dbReference type="SAM" id="MobiDB-lite"/>
    </source>
</evidence>
<protein>
    <submittedName>
        <fullName evidence="3">Uncharacterized protein</fullName>
    </submittedName>
</protein>
<reference evidence="3 4" key="1">
    <citation type="submission" date="2016-03" db="EMBL/GenBank/DDBJ databases">
        <title>How can Kluyveromyces marxianus grow so fast - potential evolutionary course in Saccharomyces Complex revealed by comparative genomics.</title>
        <authorList>
            <person name="Mo W."/>
            <person name="Lu W."/>
            <person name="Yang X."/>
            <person name="Qi J."/>
            <person name="Lv H."/>
        </authorList>
    </citation>
    <scope>NUCLEOTIDE SEQUENCE [LARGE SCALE GENOMIC DNA]</scope>
    <source>
        <strain evidence="3 4">FIM1</strain>
    </source>
</reference>
<evidence type="ECO:0000313" key="3">
    <source>
        <dbReference type="EMBL" id="QGN17861.1"/>
    </source>
</evidence>
<dbReference type="Proteomes" id="UP000422736">
    <property type="component" value="Chromosome 8"/>
</dbReference>
<dbReference type="EMBL" id="CP015060">
    <property type="protein sequence ID" value="QGN17861.1"/>
    <property type="molecule type" value="Genomic_DNA"/>
</dbReference>
<sequence length="155" mass="17839">MEPNEYGRHVPEKETQRPECKRFFFPQLFRFPPTEGFSETPPPPPRPQKNMHHHVPPPTVILYPQDNSGWLARSLARYHWIKVSVSVLFLFLPSLFFSSFLISLLLLSFESAAEPGTTTNTQTQPVLPQLSCRSCPATAMPRNTQYRKKKRAPFA</sequence>
<accession>A0ABX6F085</accession>
<feature type="region of interest" description="Disordered" evidence="1">
    <location>
        <begin position="35"/>
        <end position="54"/>
    </location>
</feature>
<gene>
    <name evidence="3" type="ORF">FIM1_5070</name>
</gene>
<keyword evidence="4" id="KW-1185">Reference proteome</keyword>
<organism evidence="3 4">
    <name type="scientific">Kluyveromyces marxianus</name>
    <name type="common">Yeast</name>
    <name type="synonym">Candida kefyr</name>
    <dbReference type="NCBI Taxonomy" id="4911"/>
    <lineage>
        <taxon>Eukaryota</taxon>
        <taxon>Fungi</taxon>
        <taxon>Dikarya</taxon>
        <taxon>Ascomycota</taxon>
        <taxon>Saccharomycotina</taxon>
        <taxon>Saccharomycetes</taxon>
        <taxon>Saccharomycetales</taxon>
        <taxon>Saccharomycetaceae</taxon>
        <taxon>Kluyveromyces</taxon>
    </lineage>
</organism>
<keyword evidence="2" id="KW-0472">Membrane</keyword>
<name>A0ABX6F085_KLUMA</name>
<evidence type="ECO:0000256" key="2">
    <source>
        <dbReference type="SAM" id="Phobius"/>
    </source>
</evidence>